<evidence type="ECO:0000313" key="3">
    <source>
        <dbReference type="EMBL" id="CDY40547.1"/>
    </source>
</evidence>
<reference evidence="2" key="3">
    <citation type="submission" date="2021-01" db="EMBL/GenBank/DDBJ databases">
        <authorList>
            <consortium name="Genoscope - CEA"/>
            <person name="William W."/>
        </authorList>
    </citation>
    <scope>NUCLEOTIDE SEQUENCE</scope>
</reference>
<dbReference type="Proteomes" id="UP001295469">
    <property type="component" value="Chromosome C02"/>
</dbReference>
<dbReference type="EMBL" id="LK032474">
    <property type="protein sequence ID" value="CDY40547.1"/>
    <property type="molecule type" value="Genomic_DNA"/>
</dbReference>
<feature type="domain" description="RNase H type-1" evidence="1">
    <location>
        <begin position="271"/>
        <end position="342"/>
    </location>
</feature>
<dbReference type="Gramene" id="CDY40547">
    <property type="protein sequence ID" value="CDY40547"/>
    <property type="gene ID" value="GSBRNA2T00069869001"/>
</dbReference>
<reference evidence="3" key="2">
    <citation type="submission" date="2014-06" db="EMBL/GenBank/DDBJ databases">
        <authorList>
            <person name="Genoscope - CEA"/>
        </authorList>
    </citation>
    <scope>NUCLEOTIDE SEQUENCE</scope>
</reference>
<dbReference type="Pfam" id="PF13456">
    <property type="entry name" value="RVT_3"/>
    <property type="match status" value="1"/>
</dbReference>
<name>A0A078HRX1_BRANA</name>
<reference evidence="3 4" key="1">
    <citation type="journal article" date="2014" name="Science">
        <title>Plant genetics. Early allopolyploid evolution in the post-Neolithic Brassica napus oilseed genome.</title>
        <authorList>
            <person name="Chalhoub B."/>
            <person name="Denoeud F."/>
            <person name="Liu S."/>
            <person name="Parkin I.A."/>
            <person name="Tang H."/>
            <person name="Wang X."/>
            <person name="Chiquet J."/>
            <person name="Belcram H."/>
            <person name="Tong C."/>
            <person name="Samans B."/>
            <person name="Correa M."/>
            <person name="Da Silva C."/>
            <person name="Just J."/>
            <person name="Falentin C."/>
            <person name="Koh C.S."/>
            <person name="Le Clainche I."/>
            <person name="Bernard M."/>
            <person name="Bento P."/>
            <person name="Noel B."/>
            <person name="Labadie K."/>
            <person name="Alberti A."/>
            <person name="Charles M."/>
            <person name="Arnaud D."/>
            <person name="Guo H."/>
            <person name="Daviaud C."/>
            <person name="Alamery S."/>
            <person name="Jabbari K."/>
            <person name="Zhao M."/>
            <person name="Edger P.P."/>
            <person name="Chelaifa H."/>
            <person name="Tack D."/>
            <person name="Lassalle G."/>
            <person name="Mestiri I."/>
            <person name="Schnel N."/>
            <person name="Le Paslier M.C."/>
            <person name="Fan G."/>
            <person name="Renault V."/>
            <person name="Bayer P.E."/>
            <person name="Golicz A.A."/>
            <person name="Manoli S."/>
            <person name="Lee T.H."/>
            <person name="Thi V.H."/>
            <person name="Chalabi S."/>
            <person name="Hu Q."/>
            <person name="Fan C."/>
            <person name="Tollenaere R."/>
            <person name="Lu Y."/>
            <person name="Battail C."/>
            <person name="Shen J."/>
            <person name="Sidebottom C.H."/>
            <person name="Wang X."/>
            <person name="Canaguier A."/>
            <person name="Chauveau A."/>
            <person name="Berard A."/>
            <person name="Deniot G."/>
            <person name="Guan M."/>
            <person name="Liu Z."/>
            <person name="Sun F."/>
            <person name="Lim Y.P."/>
            <person name="Lyons E."/>
            <person name="Town C.D."/>
            <person name="Bancroft I."/>
            <person name="Wang X."/>
            <person name="Meng J."/>
            <person name="Ma J."/>
            <person name="Pires J.C."/>
            <person name="King G.J."/>
            <person name="Brunel D."/>
            <person name="Delourme R."/>
            <person name="Renard M."/>
            <person name="Aury J.M."/>
            <person name="Adams K.L."/>
            <person name="Batley J."/>
            <person name="Snowdon R.J."/>
            <person name="Tost J."/>
            <person name="Edwards D."/>
            <person name="Zhou Y."/>
            <person name="Hua W."/>
            <person name="Sharpe A.G."/>
            <person name="Paterson A.H."/>
            <person name="Guan C."/>
            <person name="Wincker P."/>
        </authorList>
    </citation>
    <scope>NUCLEOTIDE SEQUENCE [LARGE SCALE GENOMIC DNA]</scope>
    <source>
        <strain evidence="4">cv. Darmor-bzh</strain>
    </source>
</reference>
<sequence>MILHSLRSSQRPVMIATTPACLRSPPDPLPSTCMYAPLKALWPVIPLEPPDPPDGPLLLVLQMVLSSVVSPSSLAAVVHLILLLGAALLCTNETTRSTQPSFGSPDLFGSASMKRLHHSTQPQIISSTLRIRSATPQPCPSLKCVQAVPTQPPSPPLSPPLVTKSQYAVCSNYPNLRSKHFTGSSWVFSVKLLRFQYGNIGSRSLFLNSTIAFFSTSVEHIQVVAKHLGTQRLCWIFISKFRHLRSFLLSNSFEIHIVSLGSFFGGSECPALCMAKSFEFSSLKVFSDNSTLIRAISGNIQSKEIIGIVSDIRSISSGFATILFSRFFRSENLFVYNLAKQALQPFLLCTELFGVKPSF</sequence>
<evidence type="ECO:0000313" key="4">
    <source>
        <dbReference type="Proteomes" id="UP000028999"/>
    </source>
</evidence>
<dbReference type="GO" id="GO:0004523">
    <property type="term" value="F:RNA-DNA hybrid ribonuclease activity"/>
    <property type="evidence" value="ECO:0007669"/>
    <property type="project" value="InterPro"/>
</dbReference>
<dbReference type="PaxDb" id="3708-A0A078HRX1"/>
<dbReference type="InterPro" id="IPR002156">
    <property type="entry name" value="RNaseH_domain"/>
</dbReference>
<proteinExistence type="predicted"/>
<evidence type="ECO:0000259" key="1">
    <source>
        <dbReference type="Pfam" id="PF13456"/>
    </source>
</evidence>
<evidence type="ECO:0000313" key="2">
    <source>
        <dbReference type="EMBL" id="CAF1919634.1"/>
    </source>
</evidence>
<organism evidence="3 4">
    <name type="scientific">Brassica napus</name>
    <name type="common">Rape</name>
    <dbReference type="NCBI Taxonomy" id="3708"/>
    <lineage>
        <taxon>Eukaryota</taxon>
        <taxon>Viridiplantae</taxon>
        <taxon>Streptophyta</taxon>
        <taxon>Embryophyta</taxon>
        <taxon>Tracheophyta</taxon>
        <taxon>Spermatophyta</taxon>
        <taxon>Magnoliopsida</taxon>
        <taxon>eudicotyledons</taxon>
        <taxon>Gunneridae</taxon>
        <taxon>Pentapetalae</taxon>
        <taxon>rosids</taxon>
        <taxon>malvids</taxon>
        <taxon>Brassicales</taxon>
        <taxon>Brassicaceae</taxon>
        <taxon>Brassiceae</taxon>
        <taxon>Brassica</taxon>
    </lineage>
</organism>
<dbReference type="AlphaFoldDB" id="A0A078HRX1"/>
<dbReference type="EMBL" id="HG994366">
    <property type="protein sequence ID" value="CAF1919634.1"/>
    <property type="molecule type" value="Genomic_DNA"/>
</dbReference>
<dbReference type="Proteomes" id="UP000028999">
    <property type="component" value="Unassembled WGS sequence"/>
</dbReference>
<dbReference type="GO" id="GO:0003676">
    <property type="term" value="F:nucleic acid binding"/>
    <property type="evidence" value="ECO:0007669"/>
    <property type="project" value="InterPro"/>
</dbReference>
<accession>A0A078HRX1</accession>
<keyword evidence="4" id="KW-1185">Reference proteome</keyword>
<dbReference type="OMA" id="MESSWVI"/>
<gene>
    <name evidence="3" type="primary">BnaC02g33450D</name>
    <name evidence="2" type="ORF">DARMORV10_C02P48850.1</name>
    <name evidence="3" type="ORF">GSBRNA2T00069869001</name>
</gene>
<protein>
    <submittedName>
        <fullName evidence="2">(rape) hypothetical protein</fullName>
    </submittedName>
    <submittedName>
        <fullName evidence="3">BnaC02g33450D protein</fullName>
    </submittedName>
</protein>